<proteinExistence type="predicted"/>
<reference evidence="1" key="1">
    <citation type="journal article" date="2021" name="Proc. Natl. Acad. Sci. U.S.A.">
        <title>A Catalog of Tens of Thousands of Viruses from Human Metagenomes Reveals Hidden Associations with Chronic Diseases.</title>
        <authorList>
            <person name="Tisza M.J."/>
            <person name="Buck C.B."/>
        </authorList>
    </citation>
    <scope>NUCLEOTIDE SEQUENCE</scope>
    <source>
        <strain evidence="1">Ct3ka12</strain>
    </source>
</reference>
<protein>
    <submittedName>
        <fullName evidence="1">Uncharacterized protein</fullName>
    </submittedName>
</protein>
<dbReference type="EMBL" id="BK032619">
    <property type="protein sequence ID" value="DAF51676.1"/>
    <property type="molecule type" value="Genomic_DNA"/>
</dbReference>
<accession>A0A8S5SKT5</accession>
<evidence type="ECO:0000313" key="1">
    <source>
        <dbReference type="EMBL" id="DAF51676.1"/>
    </source>
</evidence>
<name>A0A8S5SKT5_9CAUD</name>
<sequence length="141" mass="17087">MTKMKNNNYPTWLVSLEIAKELKEIGFNEYCYFYWDNHLNLVDCYNNENGYPDLEGYNSNKYQIKCSLPTWTEVLAWFKKHYYHVNIDDKGTWIHWSFYNEMIEPPIIENEPKDGWETDYYEALEALVVALIKTYKQEQLK</sequence>
<organism evidence="1">
    <name type="scientific">Siphoviridae sp. ct3ka12</name>
    <dbReference type="NCBI Taxonomy" id="2827771"/>
    <lineage>
        <taxon>Viruses</taxon>
        <taxon>Duplodnaviria</taxon>
        <taxon>Heunggongvirae</taxon>
        <taxon>Uroviricota</taxon>
        <taxon>Caudoviricetes</taxon>
    </lineage>
</organism>